<evidence type="ECO:0000256" key="2">
    <source>
        <dbReference type="SAM" id="SignalP"/>
    </source>
</evidence>
<dbReference type="Proteomes" id="UP000030700">
    <property type="component" value="Unassembled WGS sequence"/>
</dbReference>
<dbReference type="PROSITE" id="PS51257">
    <property type="entry name" value="PROKAR_LIPOPROTEIN"/>
    <property type="match status" value="1"/>
</dbReference>
<accession>A0A0S6VWR4</accession>
<dbReference type="EMBL" id="DF820455">
    <property type="protein sequence ID" value="GAK49873.1"/>
    <property type="molecule type" value="Genomic_DNA"/>
</dbReference>
<feature type="chain" id="PRO_5006631489" description="Bacterial spore germination immunoglobulin-like domain-containing protein" evidence="2">
    <location>
        <begin position="22"/>
        <end position="137"/>
    </location>
</feature>
<proteinExistence type="predicted"/>
<reference evidence="3 4" key="1">
    <citation type="journal article" date="2015" name="PeerJ">
        <title>First genomic representation of candidate bacterial phylum KSB3 points to enhanced environmental sensing as a trigger of wastewater bulking.</title>
        <authorList>
            <person name="Sekiguchi Y."/>
            <person name="Ohashi A."/>
            <person name="Parks D.H."/>
            <person name="Yamauchi T."/>
            <person name="Tyson G.W."/>
            <person name="Hugenholtz P."/>
        </authorList>
    </citation>
    <scope>NUCLEOTIDE SEQUENCE [LARGE SCALE GENOMIC DNA]</scope>
</reference>
<organism evidence="3 4">
    <name type="scientific">Candidatus Moduliflexus flocculans</name>
    <dbReference type="NCBI Taxonomy" id="1499966"/>
    <lineage>
        <taxon>Bacteria</taxon>
        <taxon>Candidatus Moduliflexota</taxon>
        <taxon>Candidatus Moduliflexia</taxon>
        <taxon>Candidatus Moduliflexales</taxon>
        <taxon>Candidatus Moduliflexaceae</taxon>
    </lineage>
</organism>
<name>A0A0S6VWR4_9BACT</name>
<feature type="region of interest" description="Disordered" evidence="1">
    <location>
        <begin position="28"/>
        <end position="47"/>
    </location>
</feature>
<evidence type="ECO:0000313" key="3">
    <source>
        <dbReference type="EMBL" id="GAK49873.1"/>
    </source>
</evidence>
<evidence type="ECO:0008006" key="5">
    <source>
        <dbReference type="Google" id="ProtNLM"/>
    </source>
</evidence>
<evidence type="ECO:0000256" key="1">
    <source>
        <dbReference type="SAM" id="MobiDB-lite"/>
    </source>
</evidence>
<protein>
    <recommendedName>
        <fullName evidence="5">Bacterial spore germination immunoglobulin-like domain-containing protein</fullName>
    </recommendedName>
</protein>
<dbReference type="AlphaFoldDB" id="A0A0S6VWR4"/>
<keyword evidence="2" id="KW-0732">Signal</keyword>
<feature type="signal peptide" evidence="2">
    <location>
        <begin position="1"/>
        <end position="21"/>
    </location>
</feature>
<gene>
    <name evidence="3" type="ORF">U14_01097</name>
</gene>
<keyword evidence="4" id="KW-1185">Reference proteome</keyword>
<dbReference type="HOGENOM" id="CLU_1881654_0_0_0"/>
<evidence type="ECO:0000313" key="4">
    <source>
        <dbReference type="Proteomes" id="UP000030700"/>
    </source>
</evidence>
<sequence>MKFRMKSVWWGIIFALIIALAGCDGGSDGPTGPSTPPQLSDGGTATPNPANAGATIVLAINFIDVSGKMNDGTAFITDNQGNSYQGRVSNASGTSGTLTTSFQLSVLVQPGEVILSVFVQNRDGTSSNTVYIPLTVS</sequence>